<dbReference type="EMBL" id="EQ974140">
    <property type="protein sequence ID" value="EEF32867.1"/>
    <property type="molecule type" value="Genomic_DNA"/>
</dbReference>
<name>B9SU60_RICCO</name>
<sequence length="65" mass="7354">MRVYMGRRVGQACDCDPDFVVAVVGIRKSTTKREREREREGGTRVVQAAAVRGWNAGLDVFKRDQ</sequence>
<organism evidence="1 2">
    <name type="scientific">Ricinus communis</name>
    <name type="common">Castor bean</name>
    <dbReference type="NCBI Taxonomy" id="3988"/>
    <lineage>
        <taxon>Eukaryota</taxon>
        <taxon>Viridiplantae</taxon>
        <taxon>Streptophyta</taxon>
        <taxon>Embryophyta</taxon>
        <taxon>Tracheophyta</taxon>
        <taxon>Spermatophyta</taxon>
        <taxon>Magnoliopsida</taxon>
        <taxon>eudicotyledons</taxon>
        <taxon>Gunneridae</taxon>
        <taxon>Pentapetalae</taxon>
        <taxon>rosids</taxon>
        <taxon>fabids</taxon>
        <taxon>Malpighiales</taxon>
        <taxon>Euphorbiaceae</taxon>
        <taxon>Acalyphoideae</taxon>
        <taxon>Acalypheae</taxon>
        <taxon>Ricinus</taxon>
    </lineage>
</organism>
<proteinExistence type="predicted"/>
<keyword evidence="2" id="KW-1185">Reference proteome</keyword>
<gene>
    <name evidence="1" type="ORF">RCOM_1716920</name>
</gene>
<evidence type="ECO:0000313" key="1">
    <source>
        <dbReference type="EMBL" id="EEF32867.1"/>
    </source>
</evidence>
<dbReference type="InParanoid" id="B9SU60"/>
<reference evidence="2" key="1">
    <citation type="journal article" date="2010" name="Nat. Biotechnol.">
        <title>Draft genome sequence of the oilseed species Ricinus communis.</title>
        <authorList>
            <person name="Chan A.P."/>
            <person name="Crabtree J."/>
            <person name="Zhao Q."/>
            <person name="Lorenzi H."/>
            <person name="Orvis J."/>
            <person name="Puiu D."/>
            <person name="Melake-Berhan A."/>
            <person name="Jones K.M."/>
            <person name="Redman J."/>
            <person name="Chen G."/>
            <person name="Cahoon E.B."/>
            <person name="Gedil M."/>
            <person name="Stanke M."/>
            <person name="Haas B.J."/>
            <person name="Wortman J.R."/>
            <person name="Fraser-Liggett C.M."/>
            <person name="Ravel J."/>
            <person name="Rabinowicz P.D."/>
        </authorList>
    </citation>
    <scope>NUCLEOTIDE SEQUENCE [LARGE SCALE GENOMIC DNA]</scope>
    <source>
        <strain evidence="2">cv. Hale</strain>
    </source>
</reference>
<protein>
    <submittedName>
        <fullName evidence="1">Uncharacterized protein</fullName>
    </submittedName>
</protein>
<dbReference type="AlphaFoldDB" id="B9SU60"/>
<evidence type="ECO:0000313" key="2">
    <source>
        <dbReference type="Proteomes" id="UP000008311"/>
    </source>
</evidence>
<dbReference type="Proteomes" id="UP000008311">
    <property type="component" value="Unassembled WGS sequence"/>
</dbReference>
<accession>B9SU60</accession>